<dbReference type="InterPro" id="IPR044574">
    <property type="entry name" value="ARIP4-like"/>
</dbReference>
<evidence type="ECO:0000256" key="2">
    <source>
        <dbReference type="ARBA" id="ARBA00007025"/>
    </source>
</evidence>
<evidence type="ECO:0000313" key="12">
    <source>
        <dbReference type="Ensembl" id="ENSRNOP00000018475.9"/>
    </source>
</evidence>
<comment type="similarity">
    <text evidence="2">Belongs to the SNF2/RAD54 helicase family.</text>
</comment>
<proteinExistence type="evidence at protein level"/>
<keyword evidence="4" id="KW-0378">Hydrolase</keyword>
<evidence type="ECO:0000259" key="11">
    <source>
        <dbReference type="PROSITE" id="PS51194"/>
    </source>
</evidence>
<evidence type="ECO:0000256" key="1">
    <source>
        <dbReference type="ARBA" id="ARBA00004123"/>
    </source>
</evidence>
<dbReference type="Ensembl" id="ENSRNOT00000018475.9">
    <property type="protein sequence ID" value="ENSRNOP00000018475.9"/>
    <property type="gene ID" value="ENSRNOG00000049489.5"/>
</dbReference>
<dbReference type="GeneTree" id="ENSGT00940000155763"/>
<keyword evidence="5" id="KW-0347">Helicase</keyword>
<reference evidence="12" key="4">
    <citation type="submission" date="2025-09" db="UniProtKB">
        <authorList>
            <consortium name="Ensembl"/>
        </authorList>
    </citation>
    <scope>IDENTIFICATION</scope>
    <source>
        <strain evidence="12">Brown Norway</strain>
    </source>
</reference>
<evidence type="ECO:0000256" key="3">
    <source>
        <dbReference type="ARBA" id="ARBA00022741"/>
    </source>
</evidence>
<feature type="compositionally biased region" description="Acidic residues" evidence="9">
    <location>
        <begin position="1432"/>
        <end position="1447"/>
    </location>
</feature>
<dbReference type="GO" id="GO:0005524">
    <property type="term" value="F:ATP binding"/>
    <property type="evidence" value="ECO:0000266"/>
    <property type="project" value="RGD"/>
</dbReference>
<evidence type="ECO:0000256" key="9">
    <source>
        <dbReference type="SAM" id="MobiDB-lite"/>
    </source>
</evidence>
<feature type="region of interest" description="Disordered" evidence="9">
    <location>
        <begin position="1233"/>
        <end position="1263"/>
    </location>
</feature>
<dbReference type="eggNOG" id="KOG1016">
    <property type="taxonomic scope" value="Eukaryota"/>
</dbReference>
<dbReference type="SMART" id="SM00490">
    <property type="entry name" value="HELICc"/>
    <property type="match status" value="1"/>
</dbReference>
<evidence type="ECO:0000256" key="6">
    <source>
        <dbReference type="ARBA" id="ARBA00022840"/>
    </source>
</evidence>
<keyword evidence="13" id="KW-1185">Reference proteome</keyword>
<sequence>MSDESASGSDPDLDPDVELEDAEEEEEEEEVAVEEHDRDDEEGLLDDPSLEGMCGTEHAQLGEDGQRPPRCTSTTSSQSEPSEQLRHQGKILASEDPKKKRAQKPSHMRRNIRKLLREDQLEPVTKAAQQEELERRKRLEQQRKEYAAPIPTVPLEFLPEEIVLRASDGPQLPPRVLAQEVICLDSSSGSEDEKSSRDEVIELSSGEEDTLHIVDSSESVSEEDEEEEKGGTHVNDALNQHDALGRVLVNLNHPPEEENVFLAPQLARAVKPHQIGGIRFLYDNLVESLERFKTSSGFGCILAHSMGLGKTLQVISFIDVLFRHTPAKTVLAIVPVNTLQNWLAEFNMWLPAPEALPADSKPEEIQPRFFKVHILNDEHKTVASRAKVTTDWVSEGGVLLMGYEMYRLLTLKKSLATGRPKKTKKRSHPVIIDLDEEDRQQEFRREFEKALCRPGPDVVICDEGHRIKNCQASTSQALKNIRSRRRVVLTGYPLQNNLIEYWCMVDFVRPDFLGTRQEFSNMFERPILNGQCIDSTPQDVRLMRYRSHVLHSLLEGFVQRRGHTVLKIHLPAKEENVILVRLSQIQRDLYTQFMDRFRDCGSSGWLGLNPLKAFCVCCKIWNHPDVLYEALQKENLANEQDLDVEELGSAGTSTRCPPHGTKVKGEDSALPSSMGEATNSKFLQGVGFNPFQERGNNIVTYEWAKDLLTNYQTGVLENSPKMVLLFHLIEESVKLGDKILVFSQSLSTLALIEEFLGKRDMPCPPGAEGQGAQKWVRNVSYFRLDGSTPAFERERLINQFNDPSNLTTWLFLLSTRAGCLGVNLIGANRVVVFDASWNPCHDAQAVCRVYRYGQKKPCYIYRLVADYTLEKKIYDRQISKQGMSDRVVDDLNPMLNFTRKEVENLLHFVEKEPAPQTSLDIKGIKESVLQLACLKYPHLITKVSISYLRKRECLQKSIKRVNVVAHTCDPKLALTFTFLWSRFQQSTWRQPTLKGDDKPVASVRPVQSTPIPMMPRHVPLGGSVSSASNTNPSMNFPINYLQRAGVLVQKVVTTTDIVIPGLNSSTDVQARISAGESIHIIRGTKGTYIRTSDGRIFAVRATGKPKAPEDGRMAASGSQGPSLASTSNGRHSASSPKAPDPEGLARPVSPDSPEIISELQQYADVAAARESHQNSPSISAALPGPPAQLMDNSTIPGTALGTEPCLGGHCLNSSLLVTGQPSSGRHPVLDLRGHKRKLATPSVSQESVRRRSRKGHLPAPVQPYEHGYPVSGGFSMPPVSLNHNLTTPFTSQAGENSLFMGSNPSYYQLSNLLADARLVFPVTTDPLVPAGPVSSSSTATSVTASNPSFMLNPSVPGILPSYSLPFSQPLLSEPRMFAPFPSPVLPSNLSRGMSVYPGYMSPHAGYPAGGLLRSQVPPFDSHEVAEVGFSSNDDEDKDDDVIEVTGK</sequence>
<dbReference type="SMART" id="SM00487">
    <property type="entry name" value="DEXDc"/>
    <property type="match status" value="1"/>
</dbReference>
<dbReference type="PaxDb" id="10116-ENSRNOP00000018475"/>
<evidence type="ECO:0000256" key="8">
    <source>
        <dbReference type="ARBA" id="ARBA00023242"/>
    </source>
</evidence>
<dbReference type="InterPro" id="IPR001650">
    <property type="entry name" value="Helicase_C-like"/>
</dbReference>
<dbReference type="CDD" id="cd18793">
    <property type="entry name" value="SF2_C_SNF"/>
    <property type="match status" value="1"/>
</dbReference>
<reference evidence="15" key="1">
    <citation type="journal article" date="2012" name="Nat. Commun.">
        <title>Quantitative maps of protein phosphorylation sites across 14 different rat organs and tissues.</title>
        <authorList>
            <person name="Lundby A."/>
            <person name="Secher A."/>
            <person name="Lage K."/>
            <person name="Nordsborg N.B."/>
            <person name="Dmytriyev A."/>
            <person name="Lundby C."/>
            <person name="Olsen J.V."/>
        </authorList>
    </citation>
    <scope>IDENTIFICATION BY MASS SPECTROMETRY [LARGE SCALE ANALYSIS]</scope>
</reference>
<accession>D3ZV87</accession>
<dbReference type="InParanoid" id="D3ZV87"/>
<dbReference type="Bgee" id="ENSRNOG00000013570">
    <property type="expression patterns" value="Expressed in liver and 18 other cell types or tissues"/>
</dbReference>
<keyword evidence="6" id="KW-0067">ATP-binding</keyword>
<evidence type="ECO:0007829" key="15">
    <source>
        <dbReference type="PubMed" id="22673903"/>
    </source>
</evidence>
<feature type="region of interest" description="Disordered" evidence="9">
    <location>
        <begin position="185"/>
        <end position="235"/>
    </location>
</feature>
<feature type="domain" description="Helicase C-terminal" evidence="11">
    <location>
        <begin position="727"/>
        <end position="895"/>
    </location>
</feature>
<feature type="region of interest" description="Disordered" evidence="9">
    <location>
        <begin position="648"/>
        <end position="670"/>
    </location>
</feature>
<dbReference type="PANTHER" id="PTHR45797">
    <property type="entry name" value="RAD54-LIKE"/>
    <property type="match status" value="1"/>
</dbReference>
<dbReference type="GO" id="GO:0003712">
    <property type="term" value="F:transcription coregulator activity"/>
    <property type="evidence" value="ECO:0000266"/>
    <property type="project" value="RGD"/>
</dbReference>
<feature type="region of interest" description="Disordered" evidence="9">
    <location>
        <begin position="990"/>
        <end position="1017"/>
    </location>
</feature>
<evidence type="ECO:0000256" key="5">
    <source>
        <dbReference type="ARBA" id="ARBA00022806"/>
    </source>
</evidence>
<dbReference type="Gene3D" id="3.40.50.300">
    <property type="entry name" value="P-loop containing nucleotide triphosphate hydrolases"/>
    <property type="match status" value="2"/>
</dbReference>
<feature type="compositionally biased region" description="Basic and acidic residues" evidence="9">
    <location>
        <begin position="191"/>
        <end position="200"/>
    </location>
</feature>
<dbReference type="GO" id="GO:0005634">
    <property type="term" value="C:nucleus"/>
    <property type="evidence" value="ECO:0000266"/>
    <property type="project" value="RGD"/>
</dbReference>
<reference evidence="12" key="3">
    <citation type="submission" date="2025-08" db="UniProtKB">
        <authorList>
            <consortium name="Ensembl"/>
        </authorList>
    </citation>
    <scope>IDENTIFICATION</scope>
    <source>
        <strain evidence="12">Brown Norway</strain>
    </source>
</reference>
<reference evidence="12" key="2">
    <citation type="submission" date="2024-01" db="EMBL/GenBank/DDBJ databases">
        <title>GRCr8: a new rat reference genome assembly contstructed from accurate long reads and long range scaffolding.</title>
        <authorList>
            <person name="Doris P.A."/>
            <person name="Kalbfleisch T."/>
            <person name="Li K."/>
            <person name="Howe K."/>
            <person name="Wood J."/>
        </authorList>
    </citation>
    <scope>NUCLEOTIDE SEQUENCE [LARGE SCALE GENOMIC DNA]</scope>
    <source>
        <strain evidence="12">Brown Norway</strain>
    </source>
</reference>
<organism evidence="12 13">
    <name type="scientific">Rattus norvegicus</name>
    <name type="common">Rat</name>
    <dbReference type="NCBI Taxonomy" id="10116"/>
    <lineage>
        <taxon>Eukaryota</taxon>
        <taxon>Metazoa</taxon>
        <taxon>Chordata</taxon>
        <taxon>Craniata</taxon>
        <taxon>Vertebrata</taxon>
        <taxon>Euteleostomi</taxon>
        <taxon>Mammalia</taxon>
        <taxon>Eutheria</taxon>
        <taxon>Euarchontoglires</taxon>
        <taxon>Glires</taxon>
        <taxon>Rodentia</taxon>
        <taxon>Myomorpha</taxon>
        <taxon>Muroidea</taxon>
        <taxon>Muridae</taxon>
        <taxon>Murinae</taxon>
        <taxon>Rattus</taxon>
    </lineage>
</organism>
<keyword evidence="3" id="KW-0547">Nucleotide-binding</keyword>
<dbReference type="Pfam" id="PF00176">
    <property type="entry name" value="SNF2-rel_dom"/>
    <property type="match status" value="1"/>
</dbReference>
<feature type="region of interest" description="Disordered" evidence="9">
    <location>
        <begin position="1"/>
        <end position="137"/>
    </location>
</feature>
<feature type="region of interest" description="Disordered" evidence="9">
    <location>
        <begin position="1101"/>
        <end position="1151"/>
    </location>
</feature>
<dbReference type="CDD" id="cd18069">
    <property type="entry name" value="DEXHc_ARIP4"/>
    <property type="match status" value="1"/>
</dbReference>
<dbReference type="Gene3D" id="1.20.120.850">
    <property type="entry name" value="SWI2/SNF2 ATPases, N-terminal domain"/>
    <property type="match status" value="1"/>
</dbReference>
<dbReference type="PeptideAtlas" id="D3ZV87"/>
<evidence type="ECO:0000256" key="7">
    <source>
        <dbReference type="ARBA" id="ARBA00023125"/>
    </source>
</evidence>
<feature type="region of interest" description="Disordered" evidence="9">
    <location>
        <begin position="1167"/>
        <end position="1195"/>
    </location>
</feature>
<dbReference type="GO" id="GO:0045944">
    <property type="term" value="P:positive regulation of transcription by RNA polymerase II"/>
    <property type="evidence" value="ECO:0000266"/>
    <property type="project" value="RGD"/>
</dbReference>
<dbReference type="Gene3D" id="3.40.50.10810">
    <property type="entry name" value="Tandem AAA-ATPase domain"/>
    <property type="match status" value="1"/>
</dbReference>
<dbReference type="HOGENOM" id="CLU_000315_11_1_1"/>
<keyword evidence="7" id="KW-0238">DNA-binding</keyword>
<dbReference type="PROSITE" id="PS51192">
    <property type="entry name" value="HELICASE_ATP_BIND_1"/>
    <property type="match status" value="1"/>
</dbReference>
<feature type="compositionally biased region" description="Basic residues" evidence="9">
    <location>
        <begin position="99"/>
        <end position="114"/>
    </location>
</feature>
<gene>
    <name evidence="12 14" type="primary">Rad54l2</name>
</gene>
<feature type="region of interest" description="Disordered" evidence="9">
    <location>
        <begin position="1425"/>
        <end position="1447"/>
    </location>
</feature>
<dbReference type="STRING" id="10116.ENSRNOP00000018475"/>
<name>D3ZV87_RAT</name>
<dbReference type="InterPro" id="IPR027417">
    <property type="entry name" value="P-loop_NTPase"/>
</dbReference>
<evidence type="ECO:0000313" key="14">
    <source>
        <dbReference type="RGD" id="1561889"/>
    </source>
</evidence>
<dbReference type="VEuPathDB" id="HostDB:ENSRNOG00000049489"/>
<dbReference type="InterPro" id="IPR038718">
    <property type="entry name" value="SNF2-like_sf"/>
</dbReference>
<dbReference type="Proteomes" id="UP000002494">
    <property type="component" value="Chromosome 8"/>
</dbReference>
<dbReference type="Pfam" id="PF00271">
    <property type="entry name" value="Helicase_C"/>
    <property type="match status" value="1"/>
</dbReference>
<comment type="subcellular location">
    <subcellularLocation>
        <location evidence="1">Nucleus</location>
    </subcellularLocation>
</comment>
<feature type="domain" description="Helicase ATP-binding" evidence="10">
    <location>
        <begin position="291"/>
        <end position="511"/>
    </location>
</feature>
<dbReference type="GO" id="GO:0019901">
    <property type="term" value="F:protein kinase binding"/>
    <property type="evidence" value="ECO:0000266"/>
    <property type="project" value="RGD"/>
</dbReference>
<evidence type="ECO:0000256" key="4">
    <source>
        <dbReference type="ARBA" id="ARBA00022801"/>
    </source>
</evidence>
<dbReference type="InterPro" id="IPR014001">
    <property type="entry name" value="Helicase_ATP-bd"/>
</dbReference>
<feature type="compositionally biased region" description="Polar residues" evidence="9">
    <location>
        <begin position="1116"/>
        <end position="1135"/>
    </location>
</feature>
<feature type="compositionally biased region" description="Low complexity" evidence="9">
    <location>
        <begin position="72"/>
        <end position="82"/>
    </location>
</feature>
<dbReference type="InterPro" id="IPR044573">
    <property type="entry name" value="ARIP4_DEXHc"/>
</dbReference>
<dbReference type="InterPro" id="IPR000330">
    <property type="entry name" value="SNF2_N"/>
</dbReference>
<dbReference type="GO" id="GO:0003678">
    <property type="term" value="F:DNA helicase activity"/>
    <property type="evidence" value="ECO:0007669"/>
    <property type="project" value="UniProtKB-EC"/>
</dbReference>
<dbReference type="InterPro" id="IPR049730">
    <property type="entry name" value="SNF2/RAD54-like_C"/>
</dbReference>
<protein>
    <submittedName>
        <fullName evidence="12">RAD54 like 2</fullName>
    </submittedName>
</protein>
<evidence type="ECO:0000259" key="10">
    <source>
        <dbReference type="PROSITE" id="PS51192"/>
    </source>
</evidence>
<dbReference type="AlphaFoldDB" id="D3ZV87"/>
<dbReference type="PROSITE" id="PS51194">
    <property type="entry name" value="HELICASE_CTER"/>
    <property type="match status" value="1"/>
</dbReference>
<dbReference type="GO" id="GO:0016607">
    <property type="term" value="C:nuclear speck"/>
    <property type="evidence" value="ECO:0000266"/>
    <property type="project" value="RGD"/>
</dbReference>
<dbReference type="RGD" id="1561889">
    <property type="gene designation" value="Rad54l2"/>
</dbReference>
<evidence type="ECO:0000313" key="13">
    <source>
        <dbReference type="Proteomes" id="UP000002494"/>
    </source>
</evidence>
<keyword evidence="8" id="KW-0539">Nucleus</keyword>
<feature type="compositionally biased region" description="Acidic residues" evidence="9">
    <location>
        <begin position="11"/>
        <end position="49"/>
    </location>
</feature>
<dbReference type="PANTHER" id="PTHR45797:SF1">
    <property type="entry name" value="HELICASE ARIP4"/>
    <property type="match status" value="1"/>
</dbReference>
<dbReference type="GO" id="GO:0016887">
    <property type="term" value="F:ATP hydrolysis activity"/>
    <property type="evidence" value="ECO:0000266"/>
    <property type="project" value="RGD"/>
</dbReference>
<dbReference type="SUPFAM" id="SSF52540">
    <property type="entry name" value="P-loop containing nucleoside triphosphate hydrolases"/>
    <property type="match status" value="2"/>
</dbReference>
<dbReference type="GO" id="GO:0003677">
    <property type="term" value="F:DNA binding"/>
    <property type="evidence" value="ECO:0007669"/>
    <property type="project" value="UniProtKB-KW"/>
</dbReference>
<dbReference type="AGR" id="RGD:1561889"/>